<name>A0A9X4BW31_9XANT</name>
<comment type="caution">
    <text evidence="2">The sequence shown here is derived from an EMBL/GenBank/DDBJ whole genome shotgun (WGS) entry which is preliminary data.</text>
</comment>
<dbReference type="AlphaFoldDB" id="A0A9X4BW31"/>
<gene>
    <name evidence="2" type="ORF">NY667_23720</name>
</gene>
<reference evidence="2" key="2">
    <citation type="submission" date="2022-08" db="EMBL/GenBank/DDBJ databases">
        <authorList>
            <person name="Iruegas-Bocardo F."/>
            <person name="Weisberg A.J."/>
            <person name="Riutta E.R."/>
            <person name="Kilday K."/>
            <person name="Bonkowski J.C."/>
            <person name="Creswell T."/>
            <person name="Daughtrey M.L."/>
            <person name="Rane K."/>
            <person name="Grunwald N.J."/>
            <person name="Chang J.H."/>
            <person name="Putnam M.L."/>
        </authorList>
    </citation>
    <scope>NUCLEOTIDE SEQUENCE</scope>
    <source>
        <strain evidence="2">22-338</strain>
    </source>
</reference>
<organism evidence="2 3">
    <name type="scientific">Xanthomonas hortorum pv. hederae</name>
    <dbReference type="NCBI Taxonomy" id="453603"/>
    <lineage>
        <taxon>Bacteria</taxon>
        <taxon>Pseudomonadati</taxon>
        <taxon>Pseudomonadota</taxon>
        <taxon>Gammaproteobacteria</taxon>
        <taxon>Lysobacterales</taxon>
        <taxon>Lysobacteraceae</taxon>
        <taxon>Xanthomonas</taxon>
    </lineage>
</organism>
<evidence type="ECO:0000256" key="1">
    <source>
        <dbReference type="SAM" id="MobiDB-lite"/>
    </source>
</evidence>
<dbReference type="Proteomes" id="UP001140230">
    <property type="component" value="Unassembled WGS sequence"/>
</dbReference>
<accession>A0A9X4BW31</accession>
<evidence type="ECO:0000313" key="3">
    <source>
        <dbReference type="Proteomes" id="UP001140230"/>
    </source>
</evidence>
<feature type="non-terminal residue" evidence="2">
    <location>
        <position position="1"/>
    </location>
</feature>
<feature type="region of interest" description="Disordered" evidence="1">
    <location>
        <begin position="60"/>
        <end position="91"/>
    </location>
</feature>
<reference evidence="2" key="1">
    <citation type="journal article" date="2022" name="Phytopathology">
        <title>Whole genome sequencing-based tracing of a 2022 introduction and outbreak of Xanthomonas hortorum pv. pelargonii.</title>
        <authorList>
            <person name="Iruegas Bocardo F."/>
            <person name="Weisberg A.J."/>
            <person name="Riutta E.R."/>
            <person name="Kilday K.B."/>
            <person name="Bonkowski J.C."/>
            <person name="Creswell T.C."/>
            <person name="Daughtrey M."/>
            <person name="Rane K.K."/>
            <person name="Grunwald N.J."/>
            <person name="Chang J.H."/>
            <person name="Putnam M."/>
        </authorList>
    </citation>
    <scope>NUCLEOTIDE SEQUENCE</scope>
    <source>
        <strain evidence="2">22-338</strain>
    </source>
</reference>
<dbReference type="RefSeq" id="WP_211317371.1">
    <property type="nucleotide sequence ID" value="NZ_JAJTZX010000150.1"/>
</dbReference>
<dbReference type="EMBL" id="JANWTP010000164">
    <property type="protein sequence ID" value="MDC8640716.1"/>
    <property type="molecule type" value="Genomic_DNA"/>
</dbReference>
<sequence length="91" mass="10254">PQKLGVDEAGKSAMMGGSLHGKTLRRIEVQRRQLPLHEGLTKMKSLLIWPARFAENLRVETKQRQAPRKQGVDGKKKSAILGGSLRRKRRS</sequence>
<protein>
    <submittedName>
        <fullName evidence="2">Uncharacterized protein</fullName>
    </submittedName>
</protein>
<proteinExistence type="predicted"/>
<evidence type="ECO:0000313" key="2">
    <source>
        <dbReference type="EMBL" id="MDC8640716.1"/>
    </source>
</evidence>